<keyword evidence="2" id="KW-1185">Reference proteome</keyword>
<reference evidence="1 2" key="1">
    <citation type="journal article" date="2020" name="Mol. Biol. Evol.">
        <title>Distinct Expression and Methylation Patterns for Genes with Different Fates following a Single Whole-Genome Duplication in Flowering Plants.</title>
        <authorList>
            <person name="Shi T."/>
            <person name="Rahmani R.S."/>
            <person name="Gugger P.F."/>
            <person name="Wang M."/>
            <person name="Li H."/>
            <person name="Zhang Y."/>
            <person name="Li Z."/>
            <person name="Wang Q."/>
            <person name="Van de Peer Y."/>
            <person name="Marchal K."/>
            <person name="Chen J."/>
        </authorList>
    </citation>
    <scope>NUCLEOTIDE SEQUENCE [LARGE SCALE GENOMIC DNA]</scope>
    <source>
        <tissue evidence="1">Leaf</tissue>
    </source>
</reference>
<protein>
    <submittedName>
        <fullName evidence="1">Uncharacterized protein</fullName>
    </submittedName>
</protein>
<name>A0A822YYJ8_NELNU</name>
<proteinExistence type="predicted"/>
<dbReference type="Proteomes" id="UP000607653">
    <property type="component" value="Unassembled WGS sequence"/>
</dbReference>
<accession>A0A822YYJ8</accession>
<organism evidence="1 2">
    <name type="scientific">Nelumbo nucifera</name>
    <name type="common">Sacred lotus</name>
    <dbReference type="NCBI Taxonomy" id="4432"/>
    <lineage>
        <taxon>Eukaryota</taxon>
        <taxon>Viridiplantae</taxon>
        <taxon>Streptophyta</taxon>
        <taxon>Embryophyta</taxon>
        <taxon>Tracheophyta</taxon>
        <taxon>Spermatophyta</taxon>
        <taxon>Magnoliopsida</taxon>
        <taxon>Proteales</taxon>
        <taxon>Nelumbonaceae</taxon>
        <taxon>Nelumbo</taxon>
    </lineage>
</organism>
<evidence type="ECO:0000313" key="1">
    <source>
        <dbReference type="EMBL" id="DAD39184.1"/>
    </source>
</evidence>
<gene>
    <name evidence="1" type="ORF">HUJ06_013508</name>
</gene>
<evidence type="ECO:0000313" key="2">
    <source>
        <dbReference type="Proteomes" id="UP000607653"/>
    </source>
</evidence>
<dbReference type="AlphaFoldDB" id="A0A822YYJ8"/>
<comment type="caution">
    <text evidence="1">The sequence shown here is derived from an EMBL/GenBank/DDBJ whole genome shotgun (WGS) entry which is preliminary data.</text>
</comment>
<dbReference type="EMBL" id="DUZY01000005">
    <property type="protein sequence ID" value="DAD39184.1"/>
    <property type="molecule type" value="Genomic_DNA"/>
</dbReference>
<sequence length="33" mass="3855">MEKEGDGVWWWVEVKGDGDGRLGSEGRYQRERS</sequence>